<feature type="region of interest" description="Disordered" evidence="7">
    <location>
        <begin position="1"/>
        <end position="39"/>
    </location>
</feature>
<feature type="region of interest" description="Disordered" evidence="7">
    <location>
        <begin position="52"/>
        <end position="80"/>
    </location>
</feature>
<evidence type="ECO:0000256" key="2">
    <source>
        <dbReference type="ARBA" id="ARBA00022833"/>
    </source>
</evidence>
<feature type="region of interest" description="Disordered" evidence="7">
    <location>
        <begin position="421"/>
        <end position="440"/>
    </location>
</feature>
<feature type="compositionally biased region" description="Basic and acidic residues" evidence="7">
    <location>
        <begin position="1"/>
        <end position="15"/>
    </location>
</feature>
<protein>
    <submittedName>
        <fullName evidence="9">Related to transcription activator protein acu-15</fullName>
    </submittedName>
</protein>
<dbReference type="GO" id="GO:0000978">
    <property type="term" value="F:RNA polymerase II cis-regulatory region sequence-specific DNA binding"/>
    <property type="evidence" value="ECO:0007669"/>
    <property type="project" value="TreeGrafter"/>
</dbReference>
<evidence type="ECO:0000256" key="4">
    <source>
        <dbReference type="ARBA" id="ARBA00023125"/>
    </source>
</evidence>
<organism evidence="9 10">
    <name type="scientific">Phialocephala subalpina</name>
    <dbReference type="NCBI Taxonomy" id="576137"/>
    <lineage>
        <taxon>Eukaryota</taxon>
        <taxon>Fungi</taxon>
        <taxon>Dikarya</taxon>
        <taxon>Ascomycota</taxon>
        <taxon>Pezizomycotina</taxon>
        <taxon>Leotiomycetes</taxon>
        <taxon>Helotiales</taxon>
        <taxon>Mollisiaceae</taxon>
        <taxon>Phialocephala</taxon>
        <taxon>Phialocephala fortinii species complex</taxon>
    </lineage>
</organism>
<dbReference type="GO" id="GO:0001228">
    <property type="term" value="F:DNA-binding transcription activator activity, RNA polymerase II-specific"/>
    <property type="evidence" value="ECO:0007669"/>
    <property type="project" value="TreeGrafter"/>
</dbReference>
<dbReference type="Pfam" id="PF04082">
    <property type="entry name" value="Fungal_trans"/>
    <property type="match status" value="1"/>
</dbReference>
<gene>
    <name evidence="9" type="ORF">PAC_14984</name>
</gene>
<dbReference type="InterPro" id="IPR007219">
    <property type="entry name" value="XnlR_reg_dom"/>
</dbReference>
<keyword evidence="4" id="KW-0238">DNA-binding</keyword>
<dbReference type="GO" id="GO:0006351">
    <property type="term" value="P:DNA-templated transcription"/>
    <property type="evidence" value="ECO:0007669"/>
    <property type="project" value="InterPro"/>
</dbReference>
<evidence type="ECO:0000313" key="10">
    <source>
        <dbReference type="Proteomes" id="UP000184330"/>
    </source>
</evidence>
<proteinExistence type="predicted"/>
<evidence type="ECO:0000256" key="7">
    <source>
        <dbReference type="SAM" id="MobiDB-lite"/>
    </source>
</evidence>
<keyword evidence="2" id="KW-0862">Zinc</keyword>
<evidence type="ECO:0000256" key="3">
    <source>
        <dbReference type="ARBA" id="ARBA00023015"/>
    </source>
</evidence>
<dbReference type="Proteomes" id="UP000184330">
    <property type="component" value="Unassembled WGS sequence"/>
</dbReference>
<dbReference type="EMBL" id="FJOG01000029">
    <property type="protein sequence ID" value="CZR65084.1"/>
    <property type="molecule type" value="Genomic_DNA"/>
</dbReference>
<keyword evidence="1" id="KW-0479">Metal-binding</keyword>
<dbReference type="InterPro" id="IPR051430">
    <property type="entry name" value="Fungal_TF_Env_Response"/>
</dbReference>
<feature type="compositionally biased region" description="Polar residues" evidence="7">
    <location>
        <begin position="67"/>
        <end position="80"/>
    </location>
</feature>
<keyword evidence="6" id="KW-0539">Nucleus</keyword>
<evidence type="ECO:0000256" key="1">
    <source>
        <dbReference type="ARBA" id="ARBA00022723"/>
    </source>
</evidence>
<accession>A0A1L7XJ97</accession>
<dbReference type="GO" id="GO:0005634">
    <property type="term" value="C:nucleus"/>
    <property type="evidence" value="ECO:0007669"/>
    <property type="project" value="TreeGrafter"/>
</dbReference>
<dbReference type="AlphaFoldDB" id="A0A1L7XJ97"/>
<evidence type="ECO:0000256" key="6">
    <source>
        <dbReference type="ARBA" id="ARBA00023242"/>
    </source>
</evidence>
<name>A0A1L7XJ97_9HELO</name>
<sequence length="748" mass="85054">MERLPSTDVKADKNAEQSTAHSSTNERRNRKRRLHLSCGECRKKKVPPTLPAAGVRAISGRPDECSFETTTGHPPVSSYQSAQQAQRNSEDVRDLRAEVAELRELLSKGPLQYESNCIEEHLLATNNVELSQAATTKKNIEKDLSLANAPKTELLDPRERSPRVYYSQHTLLQFFGEIPQLFPFIKETVDEWLKPLGVTLKKNKSPKNDRKARSPSQHDIPLDVLLPEKDDIDILVSFYLQHFEQLHRIVHIPTFKREYANFWIPGRTRYPAMTALILSMISISCASASLGAGASIASRYQAMPVQWVSACEEWLGDQSSKHRKLVHYQISCLVYLAKRINIIRKKRWWKDTGSLVQDALSDGIHRESHVDTPYMREMERRIWAVIQELDLQNSFEYGLPSFLYSIDSDVGAPANLNDEDFDEGSKALPTSRPPSQYTYTSYQSHSSRSWKLRIEISRQLFSTGVSRVLRYEDVLKYTHELTQAMDSLSRWDIDDAKSEGGAKRPALAYAYLHFQLKECILAIHRPYLQRDSGKFWLSENVCYQMSRDILLLNTKLAGLGVQSLTLLREDLLLASLSLCRITFLQPRGSASIIMANSLSTVELLEQCLPLMEERYLRCFYGEPWCFLTICATTMLLKVHLGEESWATGKSSCAKRFLELHYKHIGRHQASPPSQHYSMSEGSAGQFNTLAASQQLPTASATVFQASEWLDGNYSDIATDPFDLDMDVYGICDTWGSMWPTLSSQPMNE</sequence>
<keyword evidence="3" id="KW-0805">Transcription regulation</keyword>
<keyword evidence="10" id="KW-1185">Reference proteome</keyword>
<reference evidence="9 10" key="1">
    <citation type="submission" date="2016-03" db="EMBL/GenBank/DDBJ databases">
        <authorList>
            <person name="Ploux O."/>
        </authorList>
    </citation>
    <scope>NUCLEOTIDE SEQUENCE [LARGE SCALE GENOMIC DNA]</scope>
    <source>
        <strain evidence="9 10">UAMH 11012</strain>
    </source>
</reference>
<dbReference type="GO" id="GO:0008270">
    <property type="term" value="F:zinc ion binding"/>
    <property type="evidence" value="ECO:0007669"/>
    <property type="project" value="InterPro"/>
</dbReference>
<keyword evidence="5" id="KW-0804">Transcription</keyword>
<dbReference type="CDD" id="cd12148">
    <property type="entry name" value="fungal_TF_MHR"/>
    <property type="match status" value="1"/>
</dbReference>
<dbReference type="PANTHER" id="PTHR31944:SF130">
    <property type="entry name" value="ZN(II)2CYS6 TRANSCRIPTION FACTO (EUROFUNG)"/>
    <property type="match status" value="1"/>
</dbReference>
<dbReference type="STRING" id="576137.A0A1L7XJ97"/>
<feature type="domain" description="Xylanolytic transcriptional activator regulatory" evidence="8">
    <location>
        <begin position="237"/>
        <end position="432"/>
    </location>
</feature>
<dbReference type="PANTHER" id="PTHR31944">
    <property type="entry name" value="HEME-RESPONSIVE ZINC FINGER TRANSCRIPTION FACTOR HAP1"/>
    <property type="match status" value="1"/>
</dbReference>
<evidence type="ECO:0000313" key="9">
    <source>
        <dbReference type="EMBL" id="CZR65084.1"/>
    </source>
</evidence>
<evidence type="ECO:0000256" key="5">
    <source>
        <dbReference type="ARBA" id="ARBA00023163"/>
    </source>
</evidence>
<evidence type="ECO:0000259" key="8">
    <source>
        <dbReference type="Pfam" id="PF04082"/>
    </source>
</evidence>
<dbReference type="OrthoDB" id="4236860at2759"/>